<dbReference type="Gene3D" id="3.40.30.10">
    <property type="entry name" value="Glutaredoxin"/>
    <property type="match status" value="1"/>
</dbReference>
<evidence type="ECO:0000259" key="5">
    <source>
        <dbReference type="PROSITE" id="PS50405"/>
    </source>
</evidence>
<dbReference type="FunFam" id="3.40.30.10:FF:000295">
    <property type="entry name" value="Glutathione S-transferase unclassified 1"/>
    <property type="match status" value="1"/>
</dbReference>
<dbReference type="GO" id="GO:0006749">
    <property type="term" value="P:glutathione metabolic process"/>
    <property type="evidence" value="ECO:0007669"/>
    <property type="project" value="TreeGrafter"/>
</dbReference>
<dbReference type="SUPFAM" id="SSF47616">
    <property type="entry name" value="GST C-terminal domain-like"/>
    <property type="match status" value="1"/>
</dbReference>
<dbReference type="CDD" id="cd00570">
    <property type="entry name" value="GST_N_family"/>
    <property type="match status" value="1"/>
</dbReference>
<dbReference type="InterPro" id="IPR040079">
    <property type="entry name" value="Glutathione_S-Trfase"/>
</dbReference>
<protein>
    <recommendedName>
        <fullName evidence="8">Glutathione S-transferase</fullName>
    </recommendedName>
</protein>
<dbReference type="Gene3D" id="1.20.1050.10">
    <property type="match status" value="1"/>
</dbReference>
<dbReference type="GO" id="GO:0005737">
    <property type="term" value="C:cytoplasm"/>
    <property type="evidence" value="ECO:0007669"/>
    <property type="project" value="UniProtKB-SubCell"/>
</dbReference>
<comment type="caution">
    <text evidence="6">The sequence shown here is derived from an EMBL/GenBank/DDBJ whole genome shotgun (WGS) entry which is preliminary data.</text>
</comment>
<dbReference type="AlphaFoldDB" id="A0AAV1UYQ4"/>
<dbReference type="Proteomes" id="UP001162060">
    <property type="component" value="Unassembled WGS sequence"/>
</dbReference>
<name>A0AAV1UYQ4_9STRA</name>
<dbReference type="InterPro" id="IPR036282">
    <property type="entry name" value="Glutathione-S-Trfase_C_sf"/>
</dbReference>
<feature type="domain" description="GST C-terminal" evidence="5">
    <location>
        <begin position="85"/>
        <end position="220"/>
    </location>
</feature>
<dbReference type="InterPro" id="IPR036249">
    <property type="entry name" value="Thioredoxin-like_sf"/>
</dbReference>
<dbReference type="InterPro" id="IPR051369">
    <property type="entry name" value="GST_Theta"/>
</dbReference>
<dbReference type="PROSITE" id="PS50405">
    <property type="entry name" value="GST_CTER"/>
    <property type="match status" value="1"/>
</dbReference>
<dbReference type="PANTHER" id="PTHR43917">
    <property type="match status" value="1"/>
</dbReference>
<sequence length="222" mass="24909">MKLYGNLISQPSRAAEWVLRLKQVDHELVKMDFGSAAFTSAEFLALNPNGQIPVLKDGDFFIFEGNAILVYLAEKLGWTDLYPTDVQAHAKVNQYLHWHHTHTREITSKVLVPLMHTKMNIGTPEEAVMIKGSTTMLTKLADTTEKLLVKDFVAETDHPTIADVAAYCEFVQVELMGIFDFSKHPKLSAWLGRMKKVPHHDEMHADLDGFCTSLGLKTKASA</sequence>
<reference evidence="6" key="1">
    <citation type="submission" date="2024-01" db="EMBL/GenBank/DDBJ databases">
        <authorList>
            <person name="Webb A."/>
        </authorList>
    </citation>
    <scope>NUCLEOTIDE SEQUENCE</scope>
    <source>
        <strain evidence="6">Pm1</strain>
    </source>
</reference>
<evidence type="ECO:0000256" key="1">
    <source>
        <dbReference type="ARBA" id="ARBA00004496"/>
    </source>
</evidence>
<dbReference type="SFLD" id="SFLDS00019">
    <property type="entry name" value="Glutathione_Transferase_(cytos"/>
    <property type="match status" value="1"/>
</dbReference>
<evidence type="ECO:0000313" key="6">
    <source>
        <dbReference type="EMBL" id="CAK7938353.1"/>
    </source>
</evidence>
<dbReference type="SFLD" id="SFLDG00358">
    <property type="entry name" value="Main_(cytGST)"/>
    <property type="match status" value="1"/>
</dbReference>
<dbReference type="PANTHER" id="PTHR43917:SF8">
    <property type="entry name" value="GH16740P-RELATED"/>
    <property type="match status" value="1"/>
</dbReference>
<organism evidence="6 7">
    <name type="scientific">Peronospora matthiolae</name>
    <dbReference type="NCBI Taxonomy" id="2874970"/>
    <lineage>
        <taxon>Eukaryota</taxon>
        <taxon>Sar</taxon>
        <taxon>Stramenopiles</taxon>
        <taxon>Oomycota</taxon>
        <taxon>Peronosporomycetes</taxon>
        <taxon>Peronosporales</taxon>
        <taxon>Peronosporaceae</taxon>
        <taxon>Peronospora</taxon>
    </lineage>
</organism>
<dbReference type="EMBL" id="CAKLBY020000229">
    <property type="protein sequence ID" value="CAK7938353.1"/>
    <property type="molecule type" value="Genomic_DNA"/>
</dbReference>
<dbReference type="SUPFAM" id="SSF52833">
    <property type="entry name" value="Thioredoxin-like"/>
    <property type="match status" value="1"/>
</dbReference>
<dbReference type="InterPro" id="IPR010987">
    <property type="entry name" value="Glutathione-S-Trfase_C-like"/>
</dbReference>
<dbReference type="Pfam" id="PF02798">
    <property type="entry name" value="GST_N"/>
    <property type="match status" value="1"/>
</dbReference>
<evidence type="ECO:0000259" key="4">
    <source>
        <dbReference type="PROSITE" id="PS50404"/>
    </source>
</evidence>
<evidence type="ECO:0008006" key="8">
    <source>
        <dbReference type="Google" id="ProtNLM"/>
    </source>
</evidence>
<dbReference type="PROSITE" id="PS50404">
    <property type="entry name" value="GST_NTER"/>
    <property type="match status" value="1"/>
</dbReference>
<dbReference type="GO" id="GO:0004364">
    <property type="term" value="F:glutathione transferase activity"/>
    <property type="evidence" value="ECO:0007669"/>
    <property type="project" value="TreeGrafter"/>
</dbReference>
<proteinExistence type="predicted"/>
<dbReference type="InterPro" id="IPR004045">
    <property type="entry name" value="Glutathione_S-Trfase_N"/>
</dbReference>
<evidence type="ECO:0000256" key="2">
    <source>
        <dbReference type="ARBA" id="ARBA00022490"/>
    </source>
</evidence>
<keyword evidence="3" id="KW-0808">Transferase</keyword>
<feature type="domain" description="GST N-terminal" evidence="4">
    <location>
        <begin position="1"/>
        <end position="80"/>
    </location>
</feature>
<evidence type="ECO:0000256" key="3">
    <source>
        <dbReference type="ARBA" id="ARBA00022679"/>
    </source>
</evidence>
<evidence type="ECO:0000313" key="7">
    <source>
        <dbReference type="Proteomes" id="UP001162060"/>
    </source>
</evidence>
<keyword evidence="2" id="KW-0963">Cytoplasm</keyword>
<gene>
    <name evidence="6" type="ORF">PM001_LOCUS23503</name>
</gene>
<accession>A0AAV1UYQ4</accession>
<dbReference type="FunFam" id="1.20.1050.10:FF:000039">
    <property type="entry name" value="Glutathione S-transferase theta-1"/>
    <property type="match status" value="1"/>
</dbReference>
<comment type="subcellular location">
    <subcellularLocation>
        <location evidence="1">Cytoplasm</location>
    </subcellularLocation>
</comment>